<dbReference type="PANTHER" id="PTHR32468">
    <property type="entry name" value="CATION/H + ANTIPORTER"/>
    <property type="match status" value="1"/>
</dbReference>
<feature type="transmembrane region" description="Helical" evidence="7">
    <location>
        <begin position="64"/>
        <end position="81"/>
    </location>
</feature>
<feature type="transmembrane region" description="Helical" evidence="7">
    <location>
        <begin position="93"/>
        <end position="116"/>
    </location>
</feature>
<evidence type="ECO:0000256" key="6">
    <source>
        <dbReference type="ARBA" id="ARBA00023136"/>
    </source>
</evidence>
<keyword evidence="3 7" id="KW-0812">Transmembrane</keyword>
<dbReference type="PANTHER" id="PTHR32468:SF18">
    <property type="entry name" value="CATION_H(+) ANTIPORTER 1"/>
    <property type="match status" value="1"/>
</dbReference>
<feature type="transmembrane region" description="Helical" evidence="7">
    <location>
        <begin position="274"/>
        <end position="295"/>
    </location>
</feature>
<dbReference type="KEGG" id="iag:Igag_0449"/>
<dbReference type="BioCyc" id="IAGG583356:GHAH-452-MONOMER"/>
<feature type="transmembrane region" description="Helical" evidence="7">
    <location>
        <begin position="6"/>
        <end position="27"/>
    </location>
</feature>
<dbReference type="InterPro" id="IPR006153">
    <property type="entry name" value="Cation/H_exchanger_TM"/>
</dbReference>
<dbReference type="GO" id="GO:0012505">
    <property type="term" value="C:endomembrane system"/>
    <property type="evidence" value="ECO:0007669"/>
    <property type="project" value="TreeGrafter"/>
</dbReference>
<keyword evidence="6 7" id="KW-0472">Membrane</keyword>
<evidence type="ECO:0000256" key="1">
    <source>
        <dbReference type="ARBA" id="ARBA00004141"/>
    </source>
</evidence>
<keyword evidence="2" id="KW-0813">Transport</keyword>
<protein>
    <submittedName>
        <fullName evidence="9">Sodium/hydrogen exchanger</fullName>
    </submittedName>
</protein>
<reference evidence="9 10" key="1">
    <citation type="journal article" date="2010" name="Stand. Genomic Sci.">
        <title>Complete genome sequence of Ignisphaera aggregans type strain (AQ1.S1).</title>
        <authorList>
            <person name="Goker M."/>
            <person name="Held B."/>
            <person name="Lapidus A."/>
            <person name="Nolan M."/>
            <person name="Spring S."/>
            <person name="Yasawong M."/>
            <person name="Lucas S."/>
            <person name="Glavina Del Rio T."/>
            <person name="Tice H."/>
            <person name="Cheng J.F."/>
            <person name="Goodwin L."/>
            <person name="Tapia R."/>
            <person name="Pitluck S."/>
            <person name="Liolios K."/>
            <person name="Ivanova N."/>
            <person name="Mavromatis K."/>
            <person name="Mikhailova N."/>
            <person name="Pati A."/>
            <person name="Chen A."/>
            <person name="Palaniappan K."/>
            <person name="Brambilla E."/>
            <person name="Land M."/>
            <person name="Hauser L."/>
            <person name="Chang Y.J."/>
            <person name="Jeffries C.D."/>
            <person name="Brettin T."/>
            <person name="Detter J.C."/>
            <person name="Han C."/>
            <person name="Rohde M."/>
            <person name="Sikorski J."/>
            <person name="Woyke T."/>
            <person name="Bristow J."/>
            <person name="Eisen J.A."/>
            <person name="Markowitz V."/>
            <person name="Hugenholtz P."/>
            <person name="Kyrpides N.C."/>
            <person name="Klenk H.P."/>
        </authorList>
    </citation>
    <scope>NUCLEOTIDE SEQUENCE [LARGE SCALE GENOMIC DNA]</scope>
    <source>
        <strain evidence="10">DSM 17230 / JCM 13409 / AQ1.S1</strain>
    </source>
</reference>
<evidence type="ECO:0000313" key="10">
    <source>
        <dbReference type="Proteomes" id="UP000001304"/>
    </source>
</evidence>
<keyword evidence="4 7" id="KW-1133">Transmembrane helix</keyword>
<dbReference type="Pfam" id="PF00999">
    <property type="entry name" value="Na_H_Exchanger"/>
    <property type="match status" value="1"/>
</dbReference>
<dbReference type="HOGENOM" id="CLU_005126_7_1_2"/>
<feature type="transmembrane region" description="Helical" evidence="7">
    <location>
        <begin position="153"/>
        <end position="175"/>
    </location>
</feature>
<dbReference type="STRING" id="583356.Igag_0449"/>
<accession>E0SRL2</accession>
<feature type="transmembrane region" description="Helical" evidence="7">
    <location>
        <begin position="301"/>
        <end position="323"/>
    </location>
</feature>
<sequence length="387" mass="43621">MERNLTVNKLIIDITLILLLLSLAKIFEAFLRYIHIEPFISWFIAGIILNIVVGNNISTQYFENIIRFTAILIVFLMGLSTDVEFLKHRARNSIIIGIFGISLTFILTFIVLHIIIRISLSLSLILSIILSNTASEIVSVATKAISHLDVKDYAIGASIFDDILAIVFTSIYLMLTNPIKIINSAMIGIPIFIAIITLIYVFSRIYIVVRKEFLKSIFIALLFISTAIAIYIEFSEILIAFLLGLFIKYVSRGHDHLLRYASIVSELRDDLEKILNIFFLPILFTSIGLMINISSININNIIMLALAMSIGKFLGCSIPSYYIVKDRLKSIELGVIMNLRGFLENTLILTLFIHGYMDTAFYSTIAVTPIIVTLATLVVIQIIKFYS</sequence>
<dbReference type="GO" id="GO:0016020">
    <property type="term" value="C:membrane"/>
    <property type="evidence" value="ECO:0007669"/>
    <property type="project" value="UniProtKB-SubCell"/>
</dbReference>
<evidence type="ECO:0000313" key="9">
    <source>
        <dbReference type="EMBL" id="ADM27287.1"/>
    </source>
</evidence>
<feature type="transmembrane region" description="Helical" evidence="7">
    <location>
        <begin position="181"/>
        <end position="201"/>
    </location>
</feature>
<dbReference type="EMBL" id="CP002098">
    <property type="protein sequence ID" value="ADM27287.1"/>
    <property type="molecule type" value="Genomic_DNA"/>
</dbReference>
<dbReference type="InterPro" id="IPR050794">
    <property type="entry name" value="CPA2_transporter"/>
</dbReference>
<dbReference type="Gene3D" id="1.20.1530.20">
    <property type="match status" value="1"/>
</dbReference>
<dbReference type="InterPro" id="IPR038770">
    <property type="entry name" value="Na+/solute_symporter_sf"/>
</dbReference>
<dbReference type="GO" id="GO:1902600">
    <property type="term" value="P:proton transmembrane transport"/>
    <property type="evidence" value="ECO:0007669"/>
    <property type="project" value="InterPro"/>
</dbReference>
<proteinExistence type="predicted"/>
<feature type="transmembrane region" description="Helical" evidence="7">
    <location>
        <begin position="39"/>
        <end position="58"/>
    </location>
</feature>
<gene>
    <name evidence="9" type="ordered locus">Igag_0449</name>
</gene>
<organism evidence="9 10">
    <name type="scientific">Ignisphaera aggregans (strain DSM 17230 / JCM 13409 / AQ1.S1)</name>
    <dbReference type="NCBI Taxonomy" id="583356"/>
    <lineage>
        <taxon>Archaea</taxon>
        <taxon>Thermoproteota</taxon>
        <taxon>Thermoprotei</taxon>
        <taxon>Desulfurococcales</taxon>
        <taxon>Desulfurococcaceae</taxon>
        <taxon>Ignisphaera</taxon>
    </lineage>
</organism>
<evidence type="ECO:0000256" key="3">
    <source>
        <dbReference type="ARBA" id="ARBA00022692"/>
    </source>
</evidence>
<evidence type="ECO:0000256" key="4">
    <source>
        <dbReference type="ARBA" id="ARBA00022989"/>
    </source>
</evidence>
<keyword evidence="10" id="KW-1185">Reference proteome</keyword>
<evidence type="ECO:0000256" key="2">
    <source>
        <dbReference type="ARBA" id="ARBA00022448"/>
    </source>
</evidence>
<comment type="subcellular location">
    <subcellularLocation>
        <location evidence="1">Membrane</location>
        <topology evidence="1">Multi-pass membrane protein</topology>
    </subcellularLocation>
</comment>
<dbReference type="GO" id="GO:0015297">
    <property type="term" value="F:antiporter activity"/>
    <property type="evidence" value="ECO:0007669"/>
    <property type="project" value="InterPro"/>
</dbReference>
<evidence type="ECO:0000256" key="5">
    <source>
        <dbReference type="ARBA" id="ARBA00023065"/>
    </source>
</evidence>
<feature type="transmembrane region" description="Helical" evidence="7">
    <location>
        <begin position="122"/>
        <end position="141"/>
    </location>
</feature>
<feature type="domain" description="Cation/H+ exchanger transmembrane" evidence="8">
    <location>
        <begin position="20"/>
        <end position="376"/>
    </location>
</feature>
<dbReference type="Proteomes" id="UP000001304">
    <property type="component" value="Chromosome"/>
</dbReference>
<dbReference type="AlphaFoldDB" id="E0SRL2"/>
<evidence type="ECO:0000259" key="8">
    <source>
        <dbReference type="Pfam" id="PF00999"/>
    </source>
</evidence>
<dbReference type="GO" id="GO:0006885">
    <property type="term" value="P:regulation of pH"/>
    <property type="evidence" value="ECO:0007669"/>
    <property type="project" value="TreeGrafter"/>
</dbReference>
<feature type="transmembrane region" description="Helical" evidence="7">
    <location>
        <begin position="360"/>
        <end position="383"/>
    </location>
</feature>
<name>E0SRL2_IGNAA</name>
<keyword evidence="5" id="KW-0406">Ion transport</keyword>
<evidence type="ECO:0000256" key="7">
    <source>
        <dbReference type="SAM" id="Phobius"/>
    </source>
</evidence>